<dbReference type="SUPFAM" id="SSF46767">
    <property type="entry name" value="Methylated DNA-protein cysteine methyltransferase, C-terminal domain"/>
    <property type="match status" value="1"/>
</dbReference>
<dbReference type="GO" id="GO:0003908">
    <property type="term" value="F:methylated-DNA-[protein]-cysteine S-methyltransferase activity"/>
    <property type="evidence" value="ECO:0007669"/>
    <property type="project" value="UniProtKB-EC"/>
</dbReference>
<dbReference type="InterPro" id="IPR036217">
    <property type="entry name" value="MethylDNA_cys_MeTrfase_DNAb"/>
</dbReference>
<proteinExistence type="predicted"/>
<dbReference type="Proteomes" id="UP000475582">
    <property type="component" value="Unassembled WGS sequence"/>
</dbReference>
<dbReference type="NCBIfam" id="TIGR00589">
    <property type="entry name" value="ogt"/>
    <property type="match status" value="1"/>
</dbReference>
<evidence type="ECO:0000313" key="3">
    <source>
        <dbReference type="EMBL" id="MTV40166.1"/>
    </source>
</evidence>
<dbReference type="SUPFAM" id="SSF53155">
    <property type="entry name" value="Methylated DNA-protein cysteine methyltransferase domain"/>
    <property type="match status" value="1"/>
</dbReference>
<dbReference type="AlphaFoldDB" id="A0A6L6PM09"/>
<keyword evidence="1" id="KW-0227">DNA damage</keyword>
<dbReference type="Gene3D" id="1.10.10.10">
    <property type="entry name" value="Winged helix-like DNA-binding domain superfamily/Winged helix DNA-binding domain"/>
    <property type="match status" value="1"/>
</dbReference>
<dbReference type="GO" id="GO:0032259">
    <property type="term" value="P:methylation"/>
    <property type="evidence" value="ECO:0007669"/>
    <property type="project" value="UniProtKB-KW"/>
</dbReference>
<dbReference type="Pfam" id="PF01035">
    <property type="entry name" value="DNA_binding_1"/>
    <property type="match status" value="1"/>
</dbReference>
<feature type="domain" description="Methylated-DNA-[protein]-cysteine S-methyltransferase DNA binding" evidence="2">
    <location>
        <begin position="92"/>
        <end position="175"/>
    </location>
</feature>
<evidence type="ECO:0000259" key="2">
    <source>
        <dbReference type="Pfam" id="PF01035"/>
    </source>
</evidence>
<keyword evidence="3" id="KW-0808">Transferase</keyword>
<dbReference type="EC" id="2.1.1.63" evidence="3"/>
<dbReference type="InterPro" id="IPR014048">
    <property type="entry name" value="MethylDNA_cys_MeTrfase_DNA-bd"/>
</dbReference>
<dbReference type="PANTHER" id="PTHR10815">
    <property type="entry name" value="METHYLATED-DNA--PROTEIN-CYSTEINE METHYLTRANSFERASE"/>
    <property type="match status" value="1"/>
</dbReference>
<name>A0A6L6PM09_9BURK</name>
<dbReference type="InterPro" id="IPR036631">
    <property type="entry name" value="MGMT_N_sf"/>
</dbReference>
<dbReference type="CDD" id="cd06445">
    <property type="entry name" value="ATase"/>
    <property type="match status" value="1"/>
</dbReference>
<evidence type="ECO:0000256" key="1">
    <source>
        <dbReference type="ARBA" id="ARBA00022763"/>
    </source>
</evidence>
<dbReference type="EMBL" id="WNKY01000029">
    <property type="protein sequence ID" value="MTV40166.1"/>
    <property type="molecule type" value="Genomic_DNA"/>
</dbReference>
<protein>
    <submittedName>
        <fullName evidence="3">Methylated-DNA--[protein]-cysteine S-methyltransferase</fullName>
        <ecNumber evidence="3">2.1.1.63</ecNumber>
    </submittedName>
</protein>
<gene>
    <name evidence="3" type="ORF">GM676_21595</name>
</gene>
<comment type="caution">
    <text evidence="3">The sequence shown here is derived from an EMBL/GenBank/DDBJ whole genome shotgun (WGS) entry which is preliminary data.</text>
</comment>
<dbReference type="GO" id="GO:0006281">
    <property type="term" value="P:DNA repair"/>
    <property type="evidence" value="ECO:0007669"/>
    <property type="project" value="InterPro"/>
</dbReference>
<dbReference type="PANTHER" id="PTHR10815:SF13">
    <property type="entry name" value="METHYLATED-DNA--PROTEIN-CYSTEINE METHYLTRANSFERASE"/>
    <property type="match status" value="1"/>
</dbReference>
<keyword evidence="4" id="KW-1185">Reference proteome</keyword>
<reference evidence="3 4" key="1">
    <citation type="submission" date="2019-11" db="EMBL/GenBank/DDBJ databases">
        <title>Type strains purchased from KCTC, JCM and DSMZ.</title>
        <authorList>
            <person name="Lu H."/>
        </authorList>
    </citation>
    <scope>NUCLEOTIDE SEQUENCE [LARGE SCALE GENOMIC DNA]</scope>
    <source>
        <strain evidence="3 4">KCTC 22382</strain>
    </source>
</reference>
<keyword evidence="3" id="KW-0489">Methyltransferase</keyword>
<organism evidence="3 4">
    <name type="scientific">Duganella radicis</name>
    <dbReference type="NCBI Taxonomy" id="551988"/>
    <lineage>
        <taxon>Bacteria</taxon>
        <taxon>Pseudomonadati</taxon>
        <taxon>Pseudomonadota</taxon>
        <taxon>Betaproteobacteria</taxon>
        <taxon>Burkholderiales</taxon>
        <taxon>Oxalobacteraceae</taxon>
        <taxon>Telluria group</taxon>
        <taxon>Duganella</taxon>
    </lineage>
</organism>
<accession>A0A6L6PM09</accession>
<evidence type="ECO:0000313" key="4">
    <source>
        <dbReference type="Proteomes" id="UP000475582"/>
    </source>
</evidence>
<dbReference type="InterPro" id="IPR036388">
    <property type="entry name" value="WH-like_DNA-bd_sf"/>
</dbReference>
<sequence>MLVQKNNFLVHATVIKIQQGSELFSAVAELPFGKLGVRTANGVIVEMSYLPPHFDAKAPQDATAELAVHQLEKYCADADYQFTLPLRRAGTEFQQKVWDALCSIPRGSTRTYGELARFLGSAPRAVGQACGANWFPVVVPCHRVTAAGGLGGFSNSDDPNGYLLGVKRWLLAHEGSSEYAWQQTTLL</sequence>
<dbReference type="OrthoDB" id="9802228at2"/>